<keyword evidence="3" id="KW-1185">Reference proteome</keyword>
<sequence length="504" mass="57907">MSMEQRNELNKRRRELYQIKKSQASPIEDVGVTSENQLEDPDENSDWLHYNDSSMSHILATNMPKLPGDSQEMVDGVIPTTHSENPPKNNESRATYFRERSKNMTPDQKSAKREQLRLYNKTPMRMEANTLNQASIAMENPKFVPELVWPAMDISGSNGSPVISHDLIVPDWSPKPNFILPDSLQTEEIETSDMSPSRLRHKRHVPYGERHSLLARRNQLFEETIGETWLQLNKYPEKGTMGHNPRLVARDPGPTVITERGERMAAEGDNGTLPQMTTGVLNNDDDESVIFDEDEDEDEGYLFAGQDEDTGDVTEIDEAQDDSPAIPDVPDQYDKVYSNIPKETHMPKLFVAAAALQCKEDTPPELKRLWESADSNARHFRDNISMTTNMRDCGIYTFRAHGVMYHNLRSFGKEVGAEHKHLELYFYDDDPSLEHRYRRCREKQLEKDKEVVKHLVAILKGNPYSEHLRSIGHVDNLDDYRIELNLDQMLDQKTYNVPINSELP</sequence>
<evidence type="ECO:0000256" key="1">
    <source>
        <dbReference type="SAM" id="MobiDB-lite"/>
    </source>
</evidence>
<organism evidence="2 3">
    <name type="scientific">Paspalum notatum var. saurae</name>
    <dbReference type="NCBI Taxonomy" id="547442"/>
    <lineage>
        <taxon>Eukaryota</taxon>
        <taxon>Viridiplantae</taxon>
        <taxon>Streptophyta</taxon>
        <taxon>Embryophyta</taxon>
        <taxon>Tracheophyta</taxon>
        <taxon>Spermatophyta</taxon>
        <taxon>Magnoliopsida</taxon>
        <taxon>Liliopsida</taxon>
        <taxon>Poales</taxon>
        <taxon>Poaceae</taxon>
        <taxon>PACMAD clade</taxon>
        <taxon>Panicoideae</taxon>
        <taxon>Andropogonodae</taxon>
        <taxon>Paspaleae</taxon>
        <taxon>Paspalinae</taxon>
        <taxon>Paspalum</taxon>
    </lineage>
</organism>
<protein>
    <submittedName>
        <fullName evidence="2">Uncharacterized protein</fullName>
    </submittedName>
</protein>
<dbReference type="AlphaFoldDB" id="A0AAQ3TF97"/>
<dbReference type="PANTHER" id="PTHR45786">
    <property type="entry name" value="DNA BINDING PROTEIN-LIKE"/>
    <property type="match status" value="1"/>
</dbReference>
<dbReference type="EMBL" id="CP144748">
    <property type="protein sequence ID" value="WVZ72473.1"/>
    <property type="molecule type" value="Genomic_DNA"/>
</dbReference>
<gene>
    <name evidence="2" type="ORF">U9M48_020928</name>
</gene>
<reference evidence="2 3" key="1">
    <citation type="submission" date="2024-02" db="EMBL/GenBank/DDBJ databases">
        <title>High-quality chromosome-scale genome assembly of Pensacola bahiagrass (Paspalum notatum Flugge var. saurae).</title>
        <authorList>
            <person name="Vega J.M."/>
            <person name="Podio M."/>
            <person name="Orjuela J."/>
            <person name="Siena L.A."/>
            <person name="Pessino S.C."/>
            <person name="Combes M.C."/>
            <person name="Mariac C."/>
            <person name="Albertini E."/>
            <person name="Pupilli F."/>
            <person name="Ortiz J.P.A."/>
            <person name="Leblanc O."/>
        </authorList>
    </citation>
    <scope>NUCLEOTIDE SEQUENCE [LARGE SCALE GENOMIC DNA]</scope>
    <source>
        <strain evidence="2">R1</strain>
        <tissue evidence="2">Leaf</tissue>
    </source>
</reference>
<dbReference type="Proteomes" id="UP001341281">
    <property type="component" value="Chromosome 04"/>
</dbReference>
<proteinExistence type="predicted"/>
<name>A0AAQ3TF97_PASNO</name>
<dbReference type="PANTHER" id="PTHR45786:SF74">
    <property type="entry name" value="ATP-DEPENDENT DNA HELICASE"/>
    <property type="match status" value="1"/>
</dbReference>
<accession>A0AAQ3TF97</accession>
<evidence type="ECO:0000313" key="3">
    <source>
        <dbReference type="Proteomes" id="UP001341281"/>
    </source>
</evidence>
<feature type="region of interest" description="Disordered" evidence="1">
    <location>
        <begin position="1"/>
        <end position="44"/>
    </location>
</feature>
<feature type="compositionally biased region" description="Basic and acidic residues" evidence="1">
    <location>
        <begin position="1"/>
        <end position="18"/>
    </location>
</feature>
<evidence type="ECO:0000313" key="2">
    <source>
        <dbReference type="EMBL" id="WVZ72473.1"/>
    </source>
</evidence>